<keyword evidence="2" id="KW-1185">Reference proteome</keyword>
<dbReference type="Proteomes" id="UP000521943">
    <property type="component" value="Unassembled WGS sequence"/>
</dbReference>
<gene>
    <name evidence="1" type="ORF">DFP72DRAFT_846619</name>
</gene>
<accession>A0A8H6I1N4</accession>
<dbReference type="PROSITE" id="PS51257">
    <property type="entry name" value="PROKAR_LIPOPROTEIN"/>
    <property type="match status" value="1"/>
</dbReference>
<protein>
    <submittedName>
        <fullName evidence="1">Uncharacterized protein</fullName>
    </submittedName>
</protein>
<proteinExistence type="predicted"/>
<sequence length="166" mass="18340">MTAKSIESLEAGWSYLSLIQSSATFTGLGCTRSFTLEELLITIVIIDKWLAVVRGGNVPGCFISFLGYLGPPHSAWLLRFALRKLAAYLKMQTLPGHSRAGHPIVLARSNLYLCNSLFLWCRMITSAMMTKAIVGFSESGVGCQWVQRNVVVEKSKESREIRHATG</sequence>
<reference evidence="1 2" key="1">
    <citation type="submission" date="2020-07" db="EMBL/GenBank/DDBJ databases">
        <title>Comparative genomics of pyrophilous fungi reveals a link between fire events and developmental genes.</title>
        <authorList>
            <consortium name="DOE Joint Genome Institute"/>
            <person name="Steindorff A.S."/>
            <person name="Carver A."/>
            <person name="Calhoun S."/>
            <person name="Stillman K."/>
            <person name="Liu H."/>
            <person name="Lipzen A."/>
            <person name="Pangilinan J."/>
            <person name="Labutti K."/>
            <person name="Bruns T.D."/>
            <person name="Grigoriev I.V."/>
        </authorList>
    </citation>
    <scope>NUCLEOTIDE SEQUENCE [LARGE SCALE GENOMIC DNA]</scope>
    <source>
        <strain evidence="1 2">CBS 144469</strain>
    </source>
</reference>
<dbReference type="AlphaFoldDB" id="A0A8H6I1N4"/>
<comment type="caution">
    <text evidence="1">The sequence shown here is derived from an EMBL/GenBank/DDBJ whole genome shotgun (WGS) entry which is preliminary data.</text>
</comment>
<evidence type="ECO:0000313" key="2">
    <source>
        <dbReference type="Proteomes" id="UP000521943"/>
    </source>
</evidence>
<organism evidence="1 2">
    <name type="scientific">Ephemerocybe angulata</name>
    <dbReference type="NCBI Taxonomy" id="980116"/>
    <lineage>
        <taxon>Eukaryota</taxon>
        <taxon>Fungi</taxon>
        <taxon>Dikarya</taxon>
        <taxon>Basidiomycota</taxon>
        <taxon>Agaricomycotina</taxon>
        <taxon>Agaricomycetes</taxon>
        <taxon>Agaricomycetidae</taxon>
        <taxon>Agaricales</taxon>
        <taxon>Agaricineae</taxon>
        <taxon>Psathyrellaceae</taxon>
        <taxon>Ephemerocybe</taxon>
    </lineage>
</organism>
<name>A0A8H6I1N4_9AGAR</name>
<dbReference type="EMBL" id="JACGCI010000026">
    <property type="protein sequence ID" value="KAF6756292.1"/>
    <property type="molecule type" value="Genomic_DNA"/>
</dbReference>
<evidence type="ECO:0000313" key="1">
    <source>
        <dbReference type="EMBL" id="KAF6756292.1"/>
    </source>
</evidence>